<dbReference type="Proteomes" id="UP000001488">
    <property type="component" value="Chromosome"/>
</dbReference>
<dbReference type="SUPFAM" id="SSF52540">
    <property type="entry name" value="P-loop containing nucleoside triphosphate hydrolases"/>
    <property type="match status" value="1"/>
</dbReference>
<gene>
    <name evidence="3" type="ordered locus">TGAM_0513</name>
</gene>
<feature type="domain" description="AAA" evidence="1">
    <location>
        <begin position="37"/>
        <end position="168"/>
    </location>
</feature>
<name>C5A453_THEGJ</name>
<evidence type="ECO:0000259" key="2">
    <source>
        <dbReference type="Pfam" id="PF13635"/>
    </source>
</evidence>
<dbReference type="InterPro" id="IPR027417">
    <property type="entry name" value="P-loop_NTPase"/>
</dbReference>
<dbReference type="Pfam" id="PF13635">
    <property type="entry name" value="DUF4143"/>
    <property type="match status" value="1"/>
</dbReference>
<dbReference type="PATRIC" id="fig|593117.10.peg.508"/>
<accession>C5A453</accession>
<sequence>MATMMEALEEVIAEFHEFGVPEAKERELTLPLNVDVAVSVYGLRRTGKTHLLYLAMRKLIENGLPIKRIFYVNFEDERLAGISARDLSTIVQLYYKHNPDADVMYLFLDEVQVVEGWEMFVRRLLEGKRARVFITGSSSKLLSREIATSLRGRTLGFRLFPLSFREFLTFKGFELKKPLTERKRGILLRLLEEYIEYGGFPGIVDYSPPLKIRTLQEYLNLIVYRDLVERYGIEKVSALKALIRILVRNFARKISIRKLHSLVSSTGTKISRPTLAEYLSYLEDVGFVLPLRKYHPSDVESLRSQPKLYIADVGLATALGVGDTGYRIENIVAVELLRRKHYFEPRLEVHYWEDGRGEVDFVVSLGGKVRELVQVSYALDEPQTRERELRALLRASKTLNCRNLTIITWEEEGVEEIDGRRIRFLPLWRWLIERTPL</sequence>
<dbReference type="STRING" id="593117.TGAM_0513"/>
<dbReference type="Gene3D" id="3.40.50.300">
    <property type="entry name" value="P-loop containing nucleotide triphosphate hydrolases"/>
    <property type="match status" value="1"/>
</dbReference>
<dbReference type="PANTHER" id="PTHR33295:SF8">
    <property type="entry name" value="AAA+ ATPASE DOMAIN-CONTAINING PROTEIN"/>
    <property type="match status" value="1"/>
</dbReference>
<dbReference type="AlphaFoldDB" id="C5A453"/>
<dbReference type="Pfam" id="PF13173">
    <property type="entry name" value="AAA_14"/>
    <property type="match status" value="1"/>
</dbReference>
<dbReference type="InterPro" id="IPR025420">
    <property type="entry name" value="DUF4143"/>
</dbReference>
<evidence type="ECO:0000313" key="4">
    <source>
        <dbReference type="Proteomes" id="UP000001488"/>
    </source>
</evidence>
<reference evidence="3 4" key="1">
    <citation type="journal article" date="2007" name="Genome Biol.">
        <title>Genome analysis and genome-wide proteomics of Thermococcus gammatolerans, the most radioresistant organism known amongst the Archaea.</title>
        <authorList>
            <person name="Zivanovic Y."/>
            <person name="Armengaud J."/>
            <person name="Lagorce A."/>
            <person name="Leplat C."/>
            <person name="Guerin P."/>
            <person name="Dutertre M."/>
            <person name="Anthouard V."/>
            <person name="Forterre P."/>
            <person name="Wincker P."/>
            <person name="Confalonieri F."/>
        </authorList>
    </citation>
    <scope>NUCLEOTIDE SEQUENCE [LARGE SCALE GENOMIC DNA]</scope>
    <source>
        <strain evidence="4">DSM 15229 / JCM 11827 / EJ3</strain>
    </source>
</reference>
<keyword evidence="4" id="KW-1185">Reference proteome</keyword>
<feature type="domain" description="DUF4143" evidence="2">
    <location>
        <begin position="225"/>
        <end position="375"/>
    </location>
</feature>
<dbReference type="HOGENOM" id="CLU_041527_0_0_2"/>
<dbReference type="EMBL" id="CP001398">
    <property type="protein sequence ID" value="ACS33015.1"/>
    <property type="molecule type" value="Genomic_DNA"/>
</dbReference>
<dbReference type="eggNOG" id="arCOG03167">
    <property type="taxonomic scope" value="Archaea"/>
</dbReference>
<protein>
    <submittedName>
        <fullName evidence="3">ATPase of the AAA superfamily, putative</fullName>
    </submittedName>
</protein>
<dbReference type="RefSeq" id="WP_015858133.1">
    <property type="nucleotide sequence ID" value="NC_012804.1"/>
</dbReference>
<proteinExistence type="predicted"/>
<evidence type="ECO:0000259" key="1">
    <source>
        <dbReference type="Pfam" id="PF13173"/>
    </source>
</evidence>
<evidence type="ECO:0000313" key="3">
    <source>
        <dbReference type="EMBL" id="ACS33015.1"/>
    </source>
</evidence>
<organism evidence="3 4">
    <name type="scientific">Thermococcus gammatolerans (strain DSM 15229 / JCM 11827 / EJ3)</name>
    <dbReference type="NCBI Taxonomy" id="593117"/>
    <lineage>
        <taxon>Archaea</taxon>
        <taxon>Methanobacteriati</taxon>
        <taxon>Methanobacteriota</taxon>
        <taxon>Thermococci</taxon>
        <taxon>Thermococcales</taxon>
        <taxon>Thermococcaceae</taxon>
        <taxon>Thermococcus</taxon>
    </lineage>
</organism>
<dbReference type="InterPro" id="IPR041682">
    <property type="entry name" value="AAA_14"/>
</dbReference>
<dbReference type="PANTHER" id="PTHR33295">
    <property type="entry name" value="ATPASE"/>
    <property type="match status" value="1"/>
</dbReference>
<dbReference type="GeneID" id="7987381"/>
<dbReference type="KEGG" id="tga:TGAM_0513"/>
<dbReference type="PaxDb" id="593117-TGAM_0513"/>